<organism evidence="1 2">
    <name type="scientific">Nepenthes gracilis</name>
    <name type="common">Slender pitcher plant</name>
    <dbReference type="NCBI Taxonomy" id="150966"/>
    <lineage>
        <taxon>Eukaryota</taxon>
        <taxon>Viridiplantae</taxon>
        <taxon>Streptophyta</taxon>
        <taxon>Embryophyta</taxon>
        <taxon>Tracheophyta</taxon>
        <taxon>Spermatophyta</taxon>
        <taxon>Magnoliopsida</taxon>
        <taxon>eudicotyledons</taxon>
        <taxon>Gunneridae</taxon>
        <taxon>Pentapetalae</taxon>
        <taxon>Caryophyllales</taxon>
        <taxon>Nepenthaceae</taxon>
        <taxon>Nepenthes</taxon>
    </lineage>
</organism>
<comment type="caution">
    <text evidence="1">The sequence shown here is derived from an EMBL/GenBank/DDBJ whole genome shotgun (WGS) entry which is preliminary data.</text>
</comment>
<accession>A0AAD3TD33</accession>
<keyword evidence="2" id="KW-1185">Reference proteome</keyword>
<sequence>MAESAEIEGFAEDETTEYPGETVQLGREQSWICPNSKTSLGFEEENTQIESPLRSQGEQRMRISFWLSVDGDMLILEKLELYYSGQLPFCPGLKLDPECVDCGALQDAPARFLVSSYWLEWGIMAVDAVGVSSCLLMPEDSVIW</sequence>
<proteinExistence type="predicted"/>
<name>A0AAD3TD33_NEPGR</name>
<evidence type="ECO:0000313" key="2">
    <source>
        <dbReference type="Proteomes" id="UP001279734"/>
    </source>
</evidence>
<dbReference type="AlphaFoldDB" id="A0AAD3TD33"/>
<protein>
    <submittedName>
        <fullName evidence="1">Uncharacterized protein</fullName>
    </submittedName>
</protein>
<dbReference type="EMBL" id="BSYO01000032">
    <property type="protein sequence ID" value="GMH27069.1"/>
    <property type="molecule type" value="Genomic_DNA"/>
</dbReference>
<gene>
    <name evidence="1" type="ORF">Nepgr_028912</name>
</gene>
<reference evidence="1" key="1">
    <citation type="submission" date="2023-05" db="EMBL/GenBank/DDBJ databases">
        <title>Nepenthes gracilis genome sequencing.</title>
        <authorList>
            <person name="Fukushima K."/>
        </authorList>
    </citation>
    <scope>NUCLEOTIDE SEQUENCE</scope>
    <source>
        <strain evidence="1">SING2019-196</strain>
    </source>
</reference>
<dbReference type="Proteomes" id="UP001279734">
    <property type="component" value="Unassembled WGS sequence"/>
</dbReference>
<evidence type="ECO:0000313" key="1">
    <source>
        <dbReference type="EMBL" id="GMH27069.1"/>
    </source>
</evidence>